<protein>
    <recommendedName>
        <fullName evidence="6">Reverse transcriptase Ty1/copia-type domain-containing protein</fullName>
    </recommendedName>
</protein>
<accession>A0A813H798</accession>
<feature type="compositionally biased region" description="Basic and acidic residues" evidence="5">
    <location>
        <begin position="3570"/>
        <end position="3582"/>
    </location>
</feature>
<feature type="compositionally biased region" description="Polar residues" evidence="5">
    <location>
        <begin position="799"/>
        <end position="813"/>
    </location>
</feature>
<dbReference type="InterPro" id="IPR013103">
    <property type="entry name" value="RVT_2"/>
</dbReference>
<feature type="binding site" evidence="4">
    <location>
        <position position="404"/>
    </location>
    <ligand>
        <name>Fe cation</name>
        <dbReference type="ChEBI" id="CHEBI:24875"/>
        <note>catalytic</note>
    </ligand>
</feature>
<name>A0A813H798_POLGL</name>
<feature type="region of interest" description="Disordered" evidence="5">
    <location>
        <begin position="1385"/>
        <end position="1407"/>
    </location>
</feature>
<gene>
    <name evidence="7" type="ORF">PGLA1383_LOCUS49393</name>
</gene>
<feature type="region of interest" description="Disordered" evidence="5">
    <location>
        <begin position="1078"/>
        <end position="1122"/>
    </location>
</feature>
<feature type="compositionally biased region" description="Basic and acidic residues" evidence="5">
    <location>
        <begin position="2292"/>
        <end position="2306"/>
    </location>
</feature>
<evidence type="ECO:0000313" key="7">
    <source>
        <dbReference type="EMBL" id="CAE8633525.1"/>
    </source>
</evidence>
<feature type="region of interest" description="Disordered" evidence="5">
    <location>
        <begin position="1501"/>
        <end position="1537"/>
    </location>
</feature>
<feature type="compositionally biased region" description="Gly residues" evidence="5">
    <location>
        <begin position="822"/>
        <end position="831"/>
    </location>
</feature>
<feature type="non-terminal residue" evidence="7">
    <location>
        <position position="1"/>
    </location>
</feature>
<dbReference type="GO" id="GO:0009570">
    <property type="term" value="C:chloroplast stroma"/>
    <property type="evidence" value="ECO:0007669"/>
    <property type="project" value="TreeGrafter"/>
</dbReference>
<feature type="region of interest" description="Disordered" evidence="5">
    <location>
        <begin position="2217"/>
        <end position="2343"/>
    </location>
</feature>
<feature type="region of interest" description="Disordered" evidence="5">
    <location>
        <begin position="799"/>
        <end position="854"/>
    </location>
</feature>
<evidence type="ECO:0000256" key="5">
    <source>
        <dbReference type="SAM" id="MobiDB-lite"/>
    </source>
</evidence>
<dbReference type="OrthoDB" id="407095at2759"/>
<feature type="region of interest" description="Disordered" evidence="5">
    <location>
        <begin position="3885"/>
        <end position="3909"/>
    </location>
</feature>
<feature type="region of interest" description="Disordered" evidence="5">
    <location>
        <begin position="557"/>
        <end position="601"/>
    </location>
</feature>
<feature type="compositionally biased region" description="Basic and acidic residues" evidence="5">
    <location>
        <begin position="2244"/>
        <end position="2260"/>
    </location>
</feature>
<dbReference type="Gene3D" id="3.40.395.10">
    <property type="entry name" value="Adenoviral Proteinase, Chain A"/>
    <property type="match status" value="1"/>
</dbReference>
<dbReference type="GO" id="GO:0010436">
    <property type="term" value="F:carotenoid dioxygenase activity"/>
    <property type="evidence" value="ECO:0007669"/>
    <property type="project" value="TreeGrafter"/>
</dbReference>
<dbReference type="Pfam" id="PF03055">
    <property type="entry name" value="RPE65"/>
    <property type="match status" value="2"/>
</dbReference>
<evidence type="ECO:0000256" key="3">
    <source>
        <dbReference type="ARBA" id="ARBA00023004"/>
    </source>
</evidence>
<feature type="compositionally biased region" description="Acidic residues" evidence="5">
    <location>
        <begin position="2261"/>
        <end position="2270"/>
    </location>
</feature>
<dbReference type="GO" id="GO:0046872">
    <property type="term" value="F:metal ion binding"/>
    <property type="evidence" value="ECO:0007669"/>
    <property type="project" value="UniProtKB-KW"/>
</dbReference>
<dbReference type="InterPro" id="IPR004294">
    <property type="entry name" value="Carotenoid_Oase"/>
</dbReference>
<feature type="compositionally biased region" description="Polar residues" evidence="5">
    <location>
        <begin position="919"/>
        <end position="931"/>
    </location>
</feature>
<feature type="binding site" evidence="4">
    <location>
        <position position="338"/>
    </location>
    <ligand>
        <name>Fe cation</name>
        <dbReference type="ChEBI" id="CHEBI:24875"/>
        <note>catalytic</note>
    </ligand>
</feature>
<evidence type="ECO:0000256" key="4">
    <source>
        <dbReference type="PIRSR" id="PIRSR604294-1"/>
    </source>
</evidence>
<feature type="region of interest" description="Disordered" evidence="5">
    <location>
        <begin position="1453"/>
        <end position="1485"/>
    </location>
</feature>
<proteinExistence type="inferred from homology"/>
<dbReference type="Pfam" id="PF07727">
    <property type="entry name" value="RVT_2"/>
    <property type="match status" value="1"/>
</dbReference>
<dbReference type="PANTHER" id="PTHR10543">
    <property type="entry name" value="BETA-CAROTENE DIOXYGENASE"/>
    <property type="match status" value="1"/>
</dbReference>
<evidence type="ECO:0000256" key="1">
    <source>
        <dbReference type="ARBA" id="ARBA00006787"/>
    </source>
</evidence>
<dbReference type="PANTHER" id="PTHR10543:SF142">
    <property type="entry name" value="OS06G0162550 PROTEIN"/>
    <property type="match status" value="1"/>
</dbReference>
<sequence length="4144" mass="453483">VLAAGSVLSALCLRSARRETYSRRARKLRAVPTTTADPPTTAATTATTATTTTTTIARTATTATTTITTITSTLTSAATTSITTLTSAVPFLLRVVRAFERLAGRELKNSFLDGNFAPVSAEVTAEKLQVIEGAIPADFPDGMFVRNGPNPRFRPDTMEAPFLGRTAHHWFEGDGMLHVVRIEGGVSSYRNRYIRTDDFQREQAAGQCLYRGIVDTTSLASVVNPLMNLAVFGSAAKNVANTSVIYHGGRLLALVEGETMPAEICMDSLGYLGNYNFGRQEPLPSFTAHPKVDPVTGEMIFAAYSLSEPPVHVGVVGADGNLKHWSTVKSAERKTLMHDCAITERFTLILDFPLTIDVGRSLRGGQMLDFEDAPSRIGVMPRFGSDPSSDVLRWFSFSPGYGFHMLNAFECGDEACFGGFHFGLIFCGLHALGGFLTLSPPQYEPALDRRAVENIAAVAMVFYNPTALSAVRHLCCYLLAATPYSRTAGADSHAHNDAIHATVHRALAATAPPSVLADPRGLLPDGLEVNGNLGRDKDFGNFAYGKYGNLGSYNVNGNLDSDGSDDDGPPPLCDSSGEEDVDGYEDLYSTTSGDSTDHEDDDSIIMMVDGEGGVPVQPPPPMATPAPTRSSIDLIKLGKPSTFAGKESDWPEWSFVARSFIHLAELFSPSDLRAVELRPAEIRFSTLNADERARSSQLYYILALFLRGRALTILRKVEAPNGAEAWRALAREIERRDEISSAGLLQAIMSFDFGASLVGVPAKLNEFEILVVRPVSYLDLRRTIDDYLRAKSVWRPTSVTGTHATSSNATSPTPMDVDSVGKGFGRGGGKGAGRDQQKRDDARGGRDKLSGEQRSRKYTFDGDCRFCACYGHRESECRKKKKADGASSSASSSRSGPSSSTPRVQVKGKGKRKIHEVSAEQTQLPEPEPQVSSLWPWQEEENFVIAVEPQELVNSTSACALGGCSAVLNSRPRPGEDGAVEILLDSGCFQDICPQSFAPRIPASTAADFPRAHLADGSPAHCLGTKVVPLGLKDEDDEEVILTRTFSVMNVLRPILSLGGLRDEGIGLRQLLPLLAPVTGSEGEDPEGTAEGTAPVDETEGPLLNSEAQAPRMPAVPASPSAEERGRHELTHMPFRTWCRACVVGRGHTAPHRRVPRPRAGAAVQMDHAFPGGFRVLALAEAETGYGAATAICAKGSADTYAVAFGNRFLDEIGYPEVAILTDPEPAVIDLARAIAGKSNRRVEVMQTGRASYGSIGVVDKYIQTVEALLRTFNVEITYRMTLENDRVLLPWAARHAGWTVTRFQVRPSGLTAWAILKTVPYVSDVCAFAETVLIKAGLVRSRTIRRREATEQRSLALLSKVKGLPWAPKGLHLAPPLALGSPAEADVRATPAPSGPSSRRSEGRPQGQEIRAFLGGAGRTPGCRACIEPRNHRRSAACVRRRAAWQEARQDISVEGEMPPQEPANTSADTAAQGRAAKRRRDASDAELLAISDAAEADPLAGGAATATGVPETMDVSRKPGTRKEPPEADEASAASRRRIEMLELDRMPRDKLREEFPVCEDENEIKLDIADETVQEFVIQDELQLQQTAETLGYTTEELRRAIVNELTSIADFHTRDEIDEKEVQAGERVIGTVLVIVRKPSAGACKARICAQDIAKRGGKRDDLYSPTPATVSVRVLLKRAERFRVRFPEADWIVRIGDFSTAFLHAVLGPADGDRVVVRAPSIIRRPGKLWRLKKALYGLRKAPAFWAEQFATAMVDKLGFKRLQSDRTYFYRKDRRCDVVVHVDDPIVAGPDTSVSLLFELFQGSMKFKPGEVISELKSVRYLGGFKVRAGPGYIDGVLKDVQLSTCRGASTPATTAAKPSTPEEKQMRREQVGPDSHHMFRHETGKLRFLVSKRPDLLYATKSASYALAGPTVEDWTKLKRALRYLKQYPDAWLLLELDEAAHRNPAAVNRIDVYVDTDYASADSRKSTTCLVVKLNGMTIHTSDKTQSTIATSSGGAELYGIGSGVVEGLGVRSLLLELDEEVELTVHFDSSAARTMAQRQGLGSMKHVEVKYLWVQQILKMGKAKVKAVRTTENLADIGTKPLDAARLRYLSQLCGLQFDEADNDLIETNAACEARVGYFRASSRYLRQRMVLAWGDDNFGYTTFSLFELFYKPRRARTMAEEAFAVWDGMANEERREGVPTPGGCFAEQEGGGGGVAVGGAYVDANYSSSGGNGPGEEQRIEETDVGDTTARGVVTEDARRWSDDEGSRNDEGEEEPDEVEFAGGNGSDGGADLSGYQARGLNRREPPWRRADREGVGDSGSADSSERSGGLGWRSDTVGDVLGSGDDGTVDPEMRVMKRKLSKLLSTFPEGDAGPKVLGRLGCLFERLSFGDPEHFVVHAAGGCQGFLDISERGLVIVTLKHADPQKSGHVFKTNIGGTSSRRARILEVTEIQGGVGGGAVGALAAGYRPKLSVDNNERAIRAASEIAAHDHLWTKPESAEAHFAVLSAGSGTIVAGLDAGTLVTVLRLGWLSNADCMVLDCDRENATDNVLSLVDEYLGIMGQQGSEKVIDLHAIVPLKRSHWYFVSRSDIFSEPNLGGWPSCQVGQQIPLQGFRRYDGVPDLRHDWTADEKEHWRGTRTNPRAVARLMGFPVTEGEQDLRTMVRLYGRRSAPLEVAWVLGALRDGLDQANGQPHQRMAIKTVFSDARLPDLRGLVGTMSPDWNWWLRVVQDGSSYMVRVEPTAKVEEVVRAHKMMSRDDDMLEARNGQRALGGDERLIECADYGERKERSRCIWIVTRERSPSRDSSQERVMIADALPMGAGEGRIEKVQRRFIQDEFMNCFEKYGDYCGQEFEDGERISDTTIMEWAHFSLIVTGTILGCDASFEVIDPGASREWVDFPERHELKEDKSYLMKYAGNQGKGMIDCLLEELNGDLYVEDVDWQWLPQQENDFDCGLFMMLRLWQLLAGRSPKKVTQKAASALRRTVKELLEDARRCRPIHTGEAELVKDTGKKTKVEVYCEITEQQKQVKKVMVLGDDFDEDELMKEVFRVADNEFSRQFRQPAIQNGKRKYYLQVEGTRVLMMEWDVLPRVQKITFRMVQVLRGGAMEGATDPWLRGRTAEPIQSKLGAGKGEKVKGGAKNEMKEQISLKLREILSQKGVSAEDVATRVDDVITQVGIKKLGKVFEKQEPWPALLAEVKSRPNLRLLTLEELQKKVPKDTLRKQEVTDGWEESKASKKVGEVDVRSIYHIPEGMLTAGGRPLPTLGVSDFKRNAHGVLLMTKSEAQERIQETGLMSVDALVILTIGLCDPGHSCPGVSFEHRGFELIHAATGGSVSVKGTVINLGETKATVSAPVHEVHMEPSPSKIVRITIYKRCAEVNFGSCKNKEGKMYHGKEGPVVAIWGRTFTNSRGDRTDPVKAYKFYCKIRIVDEVFSDTLDAGSQRGAHVEPVMESGRGDDITVIWLRGPAQQIKRKALDVEGKVTVAFNGSSYGLRCKVEGAIALKKQLYPGKDEADLLVVCKRWKMGPFPYSFAKADVGVYLEESWLDGTTADRSRKRHLDRRHLTTGGWENWNAGRRTERQEEKKGGGDEDVNMAARAETGPGPVQQKLQHIEDVMTQKMHEALENAKEKFGDRSDERSQKSDQRMEGLELKLVQIAKHVENNGATEAYNRMAEQQRAFEERITAMTQECHKEQRGLQGAILEVQAHVGRLVDMEARMDEKLLLAIQASQSAMLAQTAELKDHFSAGKTGKKGGTGMGASKIGGRSGGGRFLGSGSSVRLVYLVAFFLQTAMGVGEAGVIGLGSGEGRDGREAVGFGDVARSQDGAPQGDDIGVKHDDLKNKDAGRIGVSRLLEGFRSGGPCWAGYRDGLCGGAAGAGNYVMESETLGVKHPGRDDLRARGPGTDGKDRAGAGSNGCDHFGAECDERLERFRARFLDLAALLADIVGKECTESGSPEGTNRWISQGDPQIRLHEWRMNLVTGDLGPPAFMDFPTVSPKVVGRENEFGYFAPFAKEPSLRAGVGVSNSLRKYRFSSEQPQQEQQQQQGQHGEVGFPQVHQLRQHGGVSSEEHHYGEGVSGQEGIFVPRPGGVKEDDGWLLVFTFDEAAAANGGHHSELRIIDAQNFSGPPAARIALPQRVPYGFHGTFVPL</sequence>
<dbReference type="SUPFAM" id="SSF54001">
    <property type="entry name" value="Cysteine proteinases"/>
    <property type="match status" value="1"/>
</dbReference>
<feature type="domain" description="Reverse transcriptase Ty1/copia-type" evidence="6">
    <location>
        <begin position="1629"/>
        <end position="1859"/>
    </location>
</feature>
<feature type="compositionally biased region" description="Low complexity" evidence="5">
    <location>
        <begin position="1389"/>
        <end position="1399"/>
    </location>
</feature>
<keyword evidence="8" id="KW-1185">Reference proteome</keyword>
<feature type="region of interest" description="Disordered" evidence="5">
    <location>
        <begin position="4055"/>
        <end position="4075"/>
    </location>
</feature>
<organism evidence="7 8">
    <name type="scientific">Polarella glacialis</name>
    <name type="common">Dinoflagellate</name>
    <dbReference type="NCBI Taxonomy" id="89957"/>
    <lineage>
        <taxon>Eukaryota</taxon>
        <taxon>Sar</taxon>
        <taxon>Alveolata</taxon>
        <taxon>Dinophyceae</taxon>
        <taxon>Suessiales</taxon>
        <taxon>Suessiaceae</taxon>
        <taxon>Polarella</taxon>
    </lineage>
</organism>
<feature type="compositionally biased region" description="Basic and acidic residues" evidence="5">
    <location>
        <begin position="1516"/>
        <end position="1528"/>
    </location>
</feature>
<dbReference type="InterPro" id="IPR038765">
    <property type="entry name" value="Papain-like_cys_pep_sf"/>
</dbReference>
<dbReference type="CDD" id="cd09272">
    <property type="entry name" value="RNase_HI_RT_Ty1"/>
    <property type="match status" value="1"/>
</dbReference>
<keyword evidence="3 4" id="KW-0408">Iron</keyword>
<feature type="region of interest" description="Disordered" evidence="5">
    <location>
        <begin position="878"/>
        <end position="931"/>
    </location>
</feature>
<feature type="region of interest" description="Disordered" evidence="5">
    <location>
        <begin position="3564"/>
        <end position="3589"/>
    </location>
</feature>
<feature type="compositionally biased region" description="Low complexity" evidence="5">
    <location>
        <begin position="1501"/>
        <end position="1514"/>
    </location>
</feature>
<feature type="compositionally biased region" description="Basic and acidic residues" evidence="5">
    <location>
        <begin position="832"/>
        <end position="854"/>
    </location>
</feature>
<comment type="cofactor">
    <cofactor evidence="4">
        <name>Fe(2+)</name>
        <dbReference type="ChEBI" id="CHEBI:29033"/>
    </cofactor>
    <text evidence="4">Binds 1 Fe(2+) ion per subunit.</text>
</comment>
<evidence type="ECO:0000313" key="8">
    <source>
        <dbReference type="Proteomes" id="UP000654075"/>
    </source>
</evidence>
<feature type="compositionally biased region" description="Basic and acidic residues" evidence="5">
    <location>
        <begin position="3886"/>
        <end position="3904"/>
    </location>
</feature>
<reference evidence="7" key="1">
    <citation type="submission" date="2021-02" db="EMBL/GenBank/DDBJ databases">
        <authorList>
            <person name="Dougan E. K."/>
            <person name="Rhodes N."/>
            <person name="Thang M."/>
            <person name="Chan C."/>
        </authorList>
    </citation>
    <scope>NUCLEOTIDE SEQUENCE</scope>
</reference>
<feature type="compositionally biased region" description="Low complexity" evidence="5">
    <location>
        <begin position="885"/>
        <end position="903"/>
    </location>
</feature>
<evidence type="ECO:0000256" key="2">
    <source>
        <dbReference type="ARBA" id="ARBA00022723"/>
    </source>
</evidence>
<comment type="similarity">
    <text evidence="1">Belongs to the carotenoid oxygenase family.</text>
</comment>
<dbReference type="Proteomes" id="UP000654075">
    <property type="component" value="Unassembled WGS sequence"/>
</dbReference>
<dbReference type="GO" id="GO:0016121">
    <property type="term" value="P:carotene catabolic process"/>
    <property type="evidence" value="ECO:0007669"/>
    <property type="project" value="TreeGrafter"/>
</dbReference>
<comment type="caution">
    <text evidence="7">The sequence shown here is derived from an EMBL/GenBank/DDBJ whole genome shotgun (WGS) entry which is preliminary data.</text>
</comment>
<dbReference type="EMBL" id="CAJNNV010030795">
    <property type="protein sequence ID" value="CAE8633525.1"/>
    <property type="molecule type" value="Genomic_DNA"/>
</dbReference>
<feature type="compositionally biased region" description="Acidic residues" evidence="5">
    <location>
        <begin position="576"/>
        <end position="585"/>
    </location>
</feature>
<evidence type="ECO:0000259" key="6">
    <source>
        <dbReference type="Pfam" id="PF07727"/>
    </source>
</evidence>
<feature type="binding site" evidence="4">
    <location>
        <position position="289"/>
    </location>
    <ligand>
        <name>Fe cation</name>
        <dbReference type="ChEBI" id="CHEBI:24875"/>
        <note>catalytic</note>
    </ligand>
</feature>
<keyword evidence="2 4" id="KW-0479">Metal-binding</keyword>